<evidence type="ECO:0000313" key="2">
    <source>
        <dbReference type="Proteomes" id="UP001610563"/>
    </source>
</evidence>
<name>A0ABR4FXI3_9EURO</name>
<comment type="caution">
    <text evidence="1">The sequence shown here is derived from an EMBL/GenBank/DDBJ whole genome shotgun (WGS) entry which is preliminary data.</text>
</comment>
<dbReference type="Proteomes" id="UP001610563">
    <property type="component" value="Unassembled WGS sequence"/>
</dbReference>
<evidence type="ECO:0000313" key="1">
    <source>
        <dbReference type="EMBL" id="KAL2787939.1"/>
    </source>
</evidence>
<keyword evidence="2" id="KW-1185">Reference proteome</keyword>
<sequence>MMSFFTAILISTQTFQTRLFEKTKLTIVSCPFPAANKSGVRPLEFLVLRLIPFIVSRSLNTSLCPLPAAHESGVPL</sequence>
<organism evidence="1 2">
    <name type="scientific">Aspergillus keveii</name>
    <dbReference type="NCBI Taxonomy" id="714993"/>
    <lineage>
        <taxon>Eukaryota</taxon>
        <taxon>Fungi</taxon>
        <taxon>Dikarya</taxon>
        <taxon>Ascomycota</taxon>
        <taxon>Pezizomycotina</taxon>
        <taxon>Eurotiomycetes</taxon>
        <taxon>Eurotiomycetidae</taxon>
        <taxon>Eurotiales</taxon>
        <taxon>Aspergillaceae</taxon>
        <taxon>Aspergillus</taxon>
        <taxon>Aspergillus subgen. Nidulantes</taxon>
    </lineage>
</organism>
<protein>
    <submittedName>
        <fullName evidence="1">Uncharacterized protein</fullName>
    </submittedName>
</protein>
<accession>A0ABR4FXI3</accession>
<dbReference type="EMBL" id="JBFTWV010000087">
    <property type="protein sequence ID" value="KAL2787939.1"/>
    <property type="molecule type" value="Genomic_DNA"/>
</dbReference>
<proteinExistence type="predicted"/>
<gene>
    <name evidence="1" type="ORF">BJX66DRAFT_309693</name>
</gene>
<reference evidence="1 2" key="1">
    <citation type="submission" date="2024-07" db="EMBL/GenBank/DDBJ databases">
        <title>Section-level genome sequencing and comparative genomics of Aspergillus sections Usti and Cavernicolus.</title>
        <authorList>
            <consortium name="Lawrence Berkeley National Laboratory"/>
            <person name="Nybo J.L."/>
            <person name="Vesth T.C."/>
            <person name="Theobald S."/>
            <person name="Frisvad J.C."/>
            <person name="Larsen T.O."/>
            <person name="Kjaerboelling I."/>
            <person name="Rothschild-Mancinelli K."/>
            <person name="Lyhne E.K."/>
            <person name="Kogle M.E."/>
            <person name="Barry K."/>
            <person name="Clum A."/>
            <person name="Na H."/>
            <person name="Ledsgaard L."/>
            <person name="Lin J."/>
            <person name="Lipzen A."/>
            <person name="Kuo A."/>
            <person name="Riley R."/>
            <person name="Mondo S."/>
            <person name="Labutti K."/>
            <person name="Haridas S."/>
            <person name="Pangalinan J."/>
            <person name="Salamov A.A."/>
            <person name="Simmons B.A."/>
            <person name="Magnuson J.K."/>
            <person name="Chen J."/>
            <person name="Drula E."/>
            <person name="Henrissat B."/>
            <person name="Wiebenga A."/>
            <person name="Lubbers R.J."/>
            <person name="Gomes A.C."/>
            <person name="Makela M.R."/>
            <person name="Stajich J."/>
            <person name="Grigoriev I.V."/>
            <person name="Mortensen U.H."/>
            <person name="De Vries R.P."/>
            <person name="Baker S.E."/>
            <person name="Andersen M.R."/>
        </authorList>
    </citation>
    <scope>NUCLEOTIDE SEQUENCE [LARGE SCALE GENOMIC DNA]</scope>
    <source>
        <strain evidence="1 2">CBS 209.92</strain>
    </source>
</reference>